<accession>A0A3M8C2R3</accession>
<evidence type="ECO:0000256" key="1">
    <source>
        <dbReference type="ARBA" id="ARBA00023118"/>
    </source>
</evidence>
<proteinExistence type="predicted"/>
<dbReference type="InterPro" id="IPR013415">
    <property type="entry name" value="Cas5_Cmx5_DevS"/>
</dbReference>
<dbReference type="RefSeq" id="WP_122910402.1">
    <property type="nucleotide sequence ID" value="NZ_CBCSBE010000013.1"/>
</dbReference>
<dbReference type="NCBIfam" id="TIGR02593">
    <property type="entry name" value="CRISPR_cas5"/>
    <property type="match status" value="1"/>
</dbReference>
<protein>
    <submittedName>
        <fullName evidence="2">Type I-MYXAN CRISPR-associated protein Cas5/Cmx5/DevS</fullName>
    </submittedName>
</protein>
<dbReference type="EMBL" id="RHHR01000036">
    <property type="protein sequence ID" value="RNB69931.1"/>
    <property type="molecule type" value="Genomic_DNA"/>
</dbReference>
<comment type="caution">
    <text evidence="2">The sequence shown here is derived from an EMBL/GenBank/DDBJ whole genome shotgun (WGS) entry which is preliminary data.</text>
</comment>
<evidence type="ECO:0000313" key="2">
    <source>
        <dbReference type="EMBL" id="RNB69931.1"/>
    </source>
</evidence>
<name>A0A3M8C2R3_9BACL</name>
<dbReference type="OrthoDB" id="9782505at2"/>
<dbReference type="AlphaFoldDB" id="A0A3M8C2R3"/>
<dbReference type="NCBIfam" id="TIGR02586">
    <property type="entry name" value="cas5_cmx5_devS"/>
    <property type="match status" value="1"/>
</dbReference>
<organism evidence="2 3">
    <name type="scientific">Brevibacillus invocatus</name>
    <dbReference type="NCBI Taxonomy" id="173959"/>
    <lineage>
        <taxon>Bacteria</taxon>
        <taxon>Bacillati</taxon>
        <taxon>Bacillota</taxon>
        <taxon>Bacilli</taxon>
        <taxon>Bacillales</taxon>
        <taxon>Paenibacillaceae</taxon>
        <taxon>Brevibacillus</taxon>
    </lineage>
</organism>
<dbReference type="InterPro" id="IPR013422">
    <property type="entry name" value="CRISPR-assoc_prot_Cas5_N"/>
</dbReference>
<reference evidence="2 3" key="1">
    <citation type="submission" date="2018-10" db="EMBL/GenBank/DDBJ databases">
        <title>Phylogenomics of Brevibacillus.</title>
        <authorList>
            <person name="Dunlap C."/>
        </authorList>
    </citation>
    <scope>NUCLEOTIDE SEQUENCE [LARGE SCALE GENOMIC DNA]</scope>
    <source>
        <strain evidence="2 3">JCM 12215</strain>
    </source>
</reference>
<gene>
    <name evidence="2" type="primary">cas5</name>
    <name evidence="2" type="ORF">EDM52_18330</name>
</gene>
<keyword evidence="3" id="KW-1185">Reference proteome</keyword>
<dbReference type="Proteomes" id="UP000282028">
    <property type="component" value="Unassembled WGS sequence"/>
</dbReference>
<sequence length="215" mass="24531">MLAIYIDVPYASFRKSFARSYAETYLLPPPATVYGMLLSLVGEKLRSAHEGVKLAFAYRRIPQVAVTLRKLSRYKYGEAKKQETLGSKPDFVETVCGIELVCWVDSSEEYGTHEETLQARLEEAIHRPETVSRYGVLSLGLSDDMVNEVRVCRSLEGKWHRLLPKADGEMELPVWVDHVGSAKTRWQRFQLDEHSAELNELPGSTDWEWVQIVSP</sequence>
<keyword evidence="1" id="KW-0051">Antiviral defense</keyword>
<dbReference type="GO" id="GO:0051607">
    <property type="term" value="P:defense response to virus"/>
    <property type="evidence" value="ECO:0007669"/>
    <property type="project" value="UniProtKB-KW"/>
</dbReference>
<evidence type="ECO:0000313" key="3">
    <source>
        <dbReference type="Proteomes" id="UP000282028"/>
    </source>
</evidence>